<dbReference type="VEuPathDB" id="FungiDB:TRIVIDRAFT_65776"/>
<organism evidence="2 3">
    <name type="scientific">Hypocrea virens (strain Gv29-8 / FGSC 10586)</name>
    <name type="common">Gliocladium virens</name>
    <name type="synonym">Trichoderma virens</name>
    <dbReference type="NCBI Taxonomy" id="413071"/>
    <lineage>
        <taxon>Eukaryota</taxon>
        <taxon>Fungi</taxon>
        <taxon>Dikarya</taxon>
        <taxon>Ascomycota</taxon>
        <taxon>Pezizomycotina</taxon>
        <taxon>Sordariomycetes</taxon>
        <taxon>Hypocreomycetidae</taxon>
        <taxon>Hypocreales</taxon>
        <taxon>Hypocreaceae</taxon>
        <taxon>Trichoderma</taxon>
    </lineage>
</organism>
<protein>
    <recommendedName>
        <fullName evidence="4">Glycoside hydrolase family 5 protein</fullName>
    </recommendedName>
</protein>
<dbReference type="HOGENOM" id="CLU_950150_0_0_1"/>
<evidence type="ECO:0000313" key="2">
    <source>
        <dbReference type="EMBL" id="EHK16452.1"/>
    </source>
</evidence>
<keyword evidence="1" id="KW-0732">Signal</keyword>
<dbReference type="Proteomes" id="UP000007115">
    <property type="component" value="Unassembled WGS sequence"/>
</dbReference>
<comment type="caution">
    <text evidence="2">The sequence shown here is derived from an EMBL/GenBank/DDBJ whole genome shotgun (WGS) entry which is preliminary data.</text>
</comment>
<gene>
    <name evidence="2" type="ORF">TRIVIDRAFT_65776</name>
</gene>
<name>G9N930_HYPVG</name>
<evidence type="ECO:0000256" key="1">
    <source>
        <dbReference type="SAM" id="SignalP"/>
    </source>
</evidence>
<dbReference type="GeneID" id="25796757"/>
<dbReference type="AlphaFoldDB" id="G9N930"/>
<dbReference type="EMBL" id="ABDF02000090">
    <property type="protein sequence ID" value="EHK16452.1"/>
    <property type="molecule type" value="Genomic_DNA"/>
</dbReference>
<evidence type="ECO:0000313" key="3">
    <source>
        <dbReference type="Proteomes" id="UP000007115"/>
    </source>
</evidence>
<reference evidence="2 3" key="1">
    <citation type="journal article" date="2011" name="Genome Biol.">
        <title>Comparative genome sequence analysis underscores mycoparasitism as the ancestral life style of Trichoderma.</title>
        <authorList>
            <person name="Kubicek C.P."/>
            <person name="Herrera-Estrella A."/>
            <person name="Seidl-Seiboth V."/>
            <person name="Martinez D.A."/>
            <person name="Druzhinina I.S."/>
            <person name="Thon M."/>
            <person name="Zeilinger S."/>
            <person name="Casas-Flores S."/>
            <person name="Horwitz B.A."/>
            <person name="Mukherjee P.K."/>
            <person name="Mukherjee M."/>
            <person name="Kredics L."/>
            <person name="Alcaraz L.D."/>
            <person name="Aerts A."/>
            <person name="Antal Z."/>
            <person name="Atanasova L."/>
            <person name="Cervantes-Badillo M.G."/>
            <person name="Challacombe J."/>
            <person name="Chertkov O."/>
            <person name="McCluskey K."/>
            <person name="Coulpier F."/>
            <person name="Deshpande N."/>
            <person name="von Doehren H."/>
            <person name="Ebbole D.J."/>
            <person name="Esquivel-Naranjo E.U."/>
            <person name="Fekete E."/>
            <person name="Flipphi M."/>
            <person name="Glaser F."/>
            <person name="Gomez-Rodriguez E.Y."/>
            <person name="Gruber S."/>
            <person name="Han C."/>
            <person name="Henrissat B."/>
            <person name="Hermosa R."/>
            <person name="Hernandez-Onate M."/>
            <person name="Karaffa L."/>
            <person name="Kosti I."/>
            <person name="Le Crom S."/>
            <person name="Lindquist E."/>
            <person name="Lucas S."/>
            <person name="Luebeck M."/>
            <person name="Luebeck P.S."/>
            <person name="Margeot A."/>
            <person name="Metz B."/>
            <person name="Misra M."/>
            <person name="Nevalainen H."/>
            <person name="Omann M."/>
            <person name="Packer N."/>
            <person name="Perrone G."/>
            <person name="Uresti-Rivera E.E."/>
            <person name="Salamov A."/>
            <person name="Schmoll M."/>
            <person name="Seiboth B."/>
            <person name="Shapiro H."/>
            <person name="Sukno S."/>
            <person name="Tamayo-Ramos J.A."/>
            <person name="Tisch D."/>
            <person name="Wiest A."/>
            <person name="Wilkinson H.H."/>
            <person name="Zhang M."/>
            <person name="Coutinho P.M."/>
            <person name="Kenerley C.M."/>
            <person name="Monte E."/>
            <person name="Baker S.E."/>
            <person name="Grigoriev I.V."/>
        </authorList>
    </citation>
    <scope>NUCLEOTIDE SEQUENCE [LARGE SCALE GENOMIC DNA]</scope>
    <source>
        <strain evidence="3">Gv29-8 / FGSC 10586</strain>
    </source>
</reference>
<dbReference type="OMA" id="WDWIANE"/>
<dbReference type="RefSeq" id="XP_013950660.1">
    <property type="nucleotide sequence ID" value="XM_014095185.1"/>
</dbReference>
<dbReference type="InParanoid" id="G9N930"/>
<dbReference type="OrthoDB" id="5118354at2759"/>
<feature type="signal peptide" evidence="1">
    <location>
        <begin position="1"/>
        <end position="24"/>
    </location>
</feature>
<proteinExistence type="predicted"/>
<feature type="chain" id="PRO_5003524086" description="Glycoside hydrolase family 5 protein" evidence="1">
    <location>
        <begin position="25"/>
        <end position="293"/>
    </location>
</feature>
<evidence type="ECO:0008006" key="4">
    <source>
        <dbReference type="Google" id="ProtNLM"/>
    </source>
</evidence>
<keyword evidence="3" id="KW-1185">Reference proteome</keyword>
<accession>G9N930</accession>
<sequence>MPVAKMMLLKALCVTTGFVSIAAAGSVYQRSVHMVYALNGGLGIPSISDQQYLDAFDEADVTALVPFFLNVANPSAYESMIHSVQARNITIIPGIGRAPSAGDMDSQVYLDMAAAVKPYTDYVRIENMQGFYDMYGKAGTQNFINYCRTLGFKHIMMNPWPTTSNGSLVSFNCAECDSAFNSVIVKRSSQYVLEPSPLNWHVDIGPIDQVRALIPHIPVLINYESPGPQTILTNEENQQKGSSLDAFKITIGDITGQYDSYNLHWAPPLTQSYNSIGLGTWDWIANELKAITA</sequence>